<evidence type="ECO:0000256" key="6">
    <source>
        <dbReference type="ARBA" id="ARBA00023002"/>
    </source>
</evidence>
<evidence type="ECO:0000256" key="4">
    <source>
        <dbReference type="ARBA" id="ARBA00022827"/>
    </source>
</evidence>
<dbReference type="PANTHER" id="PTHR46028">
    <property type="entry name" value="KYNURENINE 3-MONOOXYGENASE"/>
    <property type="match status" value="1"/>
</dbReference>
<comment type="pathway">
    <text evidence="10">Cofactor biosynthesis; NAD(+) biosynthesis; quinolinate from L-kynurenine: step 1/3.</text>
</comment>
<keyword evidence="14" id="KW-1185">Reference proteome</keyword>
<organism evidence="13 14">
    <name type="scientific">Psilocybe cf. subviscida</name>
    <dbReference type="NCBI Taxonomy" id="2480587"/>
    <lineage>
        <taxon>Eukaryota</taxon>
        <taxon>Fungi</taxon>
        <taxon>Dikarya</taxon>
        <taxon>Basidiomycota</taxon>
        <taxon>Agaricomycotina</taxon>
        <taxon>Agaricomycetes</taxon>
        <taxon>Agaricomycetidae</taxon>
        <taxon>Agaricales</taxon>
        <taxon>Agaricineae</taxon>
        <taxon>Strophariaceae</taxon>
        <taxon>Psilocybe</taxon>
    </lineage>
</organism>
<dbReference type="GO" id="GO:0004502">
    <property type="term" value="F:kynurenine 3-monooxygenase activity"/>
    <property type="evidence" value="ECO:0007669"/>
    <property type="project" value="UniProtKB-UniRule"/>
</dbReference>
<dbReference type="InterPro" id="IPR002938">
    <property type="entry name" value="FAD-bd"/>
</dbReference>
<gene>
    <name evidence="10" type="primary">BNA4</name>
    <name evidence="13" type="ORF">D9619_005795</name>
</gene>
<keyword evidence="5 10" id="KW-0521">NADP</keyword>
<dbReference type="PANTHER" id="PTHR46028:SF2">
    <property type="entry name" value="KYNURENINE 3-MONOOXYGENASE"/>
    <property type="match status" value="1"/>
</dbReference>
<evidence type="ECO:0000256" key="8">
    <source>
        <dbReference type="ARBA" id="ARBA00023128"/>
    </source>
</evidence>
<proteinExistence type="inferred from homology"/>
<dbReference type="HAMAP" id="MF_01971">
    <property type="entry name" value="Kynurenine_monooxygenase"/>
    <property type="match status" value="1"/>
</dbReference>
<evidence type="ECO:0000313" key="13">
    <source>
        <dbReference type="EMBL" id="KAF5330801.1"/>
    </source>
</evidence>
<dbReference type="GO" id="GO:0005741">
    <property type="term" value="C:mitochondrial outer membrane"/>
    <property type="evidence" value="ECO:0007669"/>
    <property type="project" value="UniProtKB-SubCell"/>
</dbReference>
<dbReference type="EC" id="1.14.13.9" evidence="10"/>
<evidence type="ECO:0000259" key="12">
    <source>
        <dbReference type="Pfam" id="PF01494"/>
    </source>
</evidence>
<evidence type="ECO:0000256" key="7">
    <source>
        <dbReference type="ARBA" id="ARBA00023033"/>
    </source>
</evidence>
<comment type="subcellular location">
    <subcellularLocation>
        <location evidence="10">Mitochondrion outer membrane</location>
    </subcellularLocation>
</comment>
<keyword evidence="11" id="KW-0812">Transmembrane</keyword>
<keyword evidence="4 10" id="KW-0274">FAD</keyword>
<evidence type="ECO:0000256" key="1">
    <source>
        <dbReference type="ARBA" id="ARBA00001974"/>
    </source>
</evidence>
<evidence type="ECO:0000256" key="10">
    <source>
        <dbReference type="HAMAP-Rule" id="MF_03018"/>
    </source>
</evidence>
<dbReference type="GO" id="GO:0006569">
    <property type="term" value="P:L-tryptophan catabolic process"/>
    <property type="evidence" value="ECO:0007669"/>
    <property type="project" value="UniProtKB-UniRule"/>
</dbReference>
<comment type="function">
    <text evidence="10">Catalyzes the hydroxylation of L-kynurenine (L-Kyn) to form 3-hydroxy-L-kynurenine (L-3OHKyn). Required for synthesis of quinolinic acid.</text>
</comment>
<dbReference type="GO" id="GO:0070189">
    <property type="term" value="P:kynurenine metabolic process"/>
    <property type="evidence" value="ECO:0007669"/>
    <property type="project" value="TreeGrafter"/>
</dbReference>
<keyword evidence="3 10" id="KW-0662">Pyridine nucleotide biosynthesis</keyword>
<sequence>MIATDPAPVSRKAVVIGAGPVGCLAALALAKRGFSVELYEGRPDIRLPSSKATLQRRSINLAISHRGIAALESIEPATAQRFLESAIPMRGRMIHKLSGELDSQPYDRDGQCINSIDRSLLNEGLLDEAAASPNIQVFFNHRVVAADFDDKTLAIRDTTSNTEKSTMFDLCIGADGSYSVIRRQMMRVVRMNYTQEYIRDEYLELKMPAGIDRCGEPMFLLDPNHLHIWPRHSFMLIALPNKDKTFTCTVFAPAEEFDRLHTPDSIISWFRTNFPDALHTIGEKSLVEDFMNNPRSPLICTKANPYHYKDRAIILGDAAHSMVPFYGQGLNAGLEDVRILATLLDEEGVTSMPPIYDPQNHYDRRLSNALQRYTETRHEDLIAILDLAMHNYVEMRHSVTQLSYLFRKTLDTFLYSITSPRVVALTSLIPILAKLPYPTIKPRGWLPLYTMVTFRPDISYATVQKRAATQASILTALSWIGVTGLGAAGAWLTRKIFLYYFERRW</sequence>
<comment type="similarity">
    <text evidence="10">Belongs to the aromatic-ring hydroxylase family. KMO subfamily.</text>
</comment>
<dbReference type="OrthoDB" id="10053569at2759"/>
<evidence type="ECO:0000256" key="9">
    <source>
        <dbReference type="ARBA" id="ARBA00047818"/>
    </source>
</evidence>
<keyword evidence="7 10" id="KW-0503">Monooxygenase</keyword>
<evidence type="ECO:0000256" key="11">
    <source>
        <dbReference type="SAM" id="Phobius"/>
    </source>
</evidence>
<dbReference type="AlphaFoldDB" id="A0A8H5BWZ0"/>
<dbReference type="Pfam" id="PF01494">
    <property type="entry name" value="FAD_binding_3"/>
    <property type="match status" value="1"/>
</dbReference>
<accession>A0A8H5BWZ0</accession>
<keyword evidence="2 10" id="KW-0285">Flavoprotein</keyword>
<dbReference type="GO" id="GO:0043420">
    <property type="term" value="P:anthranilate metabolic process"/>
    <property type="evidence" value="ECO:0007669"/>
    <property type="project" value="UniProtKB-UniRule"/>
</dbReference>
<feature type="transmembrane region" description="Helical" evidence="11">
    <location>
        <begin position="473"/>
        <end position="493"/>
    </location>
</feature>
<evidence type="ECO:0000313" key="14">
    <source>
        <dbReference type="Proteomes" id="UP000567179"/>
    </source>
</evidence>
<evidence type="ECO:0000256" key="3">
    <source>
        <dbReference type="ARBA" id="ARBA00022642"/>
    </source>
</evidence>
<dbReference type="InterPro" id="IPR036188">
    <property type="entry name" value="FAD/NAD-bd_sf"/>
</dbReference>
<dbReference type="Proteomes" id="UP000567179">
    <property type="component" value="Unassembled WGS sequence"/>
</dbReference>
<evidence type="ECO:0000256" key="5">
    <source>
        <dbReference type="ARBA" id="ARBA00022857"/>
    </source>
</evidence>
<protein>
    <recommendedName>
        <fullName evidence="10">Kynurenine 3-monooxygenase</fullName>
        <ecNumber evidence="10">1.14.13.9</ecNumber>
    </recommendedName>
    <alternativeName>
        <fullName evidence="10">Biosynthesis of nicotinic acid protein 4</fullName>
    </alternativeName>
    <alternativeName>
        <fullName evidence="10">Kynurenine 3-hydroxylase</fullName>
    </alternativeName>
</protein>
<dbReference type="UniPathway" id="UPA00253">
    <property type="reaction ID" value="UER00328"/>
</dbReference>
<comment type="catalytic activity">
    <reaction evidence="9 10">
        <text>L-kynurenine + NADPH + O2 + H(+) = 3-hydroxy-L-kynurenine + NADP(+) + H2O</text>
        <dbReference type="Rhea" id="RHEA:20545"/>
        <dbReference type="ChEBI" id="CHEBI:15377"/>
        <dbReference type="ChEBI" id="CHEBI:15378"/>
        <dbReference type="ChEBI" id="CHEBI:15379"/>
        <dbReference type="ChEBI" id="CHEBI:57783"/>
        <dbReference type="ChEBI" id="CHEBI:57959"/>
        <dbReference type="ChEBI" id="CHEBI:58125"/>
        <dbReference type="ChEBI" id="CHEBI:58349"/>
        <dbReference type="EC" id="1.14.13.9"/>
    </reaction>
</comment>
<dbReference type="GO" id="GO:0071949">
    <property type="term" value="F:FAD binding"/>
    <property type="evidence" value="ECO:0007669"/>
    <property type="project" value="InterPro"/>
</dbReference>
<keyword evidence="6 10" id="KW-0560">Oxidoreductase</keyword>
<dbReference type="GO" id="GO:0019805">
    <property type="term" value="P:quinolinate biosynthetic process"/>
    <property type="evidence" value="ECO:0007669"/>
    <property type="project" value="UniProtKB-UniRule"/>
</dbReference>
<dbReference type="PRINTS" id="PR00420">
    <property type="entry name" value="RNGMNOXGNASE"/>
</dbReference>
<feature type="domain" description="FAD-binding" evidence="12">
    <location>
        <begin position="13"/>
        <end position="344"/>
    </location>
</feature>
<keyword evidence="10" id="KW-1000">Mitochondrion outer membrane</keyword>
<keyword evidence="8 10" id="KW-0496">Mitochondrion</keyword>
<dbReference type="SUPFAM" id="SSF51905">
    <property type="entry name" value="FAD/NAD(P)-binding domain"/>
    <property type="match status" value="1"/>
</dbReference>
<dbReference type="EMBL" id="JAACJJ010000001">
    <property type="protein sequence ID" value="KAF5330801.1"/>
    <property type="molecule type" value="Genomic_DNA"/>
</dbReference>
<dbReference type="Gene3D" id="3.50.50.60">
    <property type="entry name" value="FAD/NAD(P)-binding domain"/>
    <property type="match status" value="1"/>
</dbReference>
<comment type="cofactor">
    <cofactor evidence="1 10">
        <name>FAD</name>
        <dbReference type="ChEBI" id="CHEBI:57692"/>
    </cofactor>
</comment>
<evidence type="ECO:0000256" key="2">
    <source>
        <dbReference type="ARBA" id="ARBA00022630"/>
    </source>
</evidence>
<keyword evidence="10 11" id="KW-0472">Membrane</keyword>
<dbReference type="FunFam" id="3.50.50.60:FF:000129">
    <property type="entry name" value="Kynurenine 3-monooxygenase"/>
    <property type="match status" value="1"/>
</dbReference>
<dbReference type="InterPro" id="IPR027545">
    <property type="entry name" value="Kynurenine_monooxygenase"/>
</dbReference>
<dbReference type="GO" id="GO:0034354">
    <property type="term" value="P:'de novo' NAD+ biosynthetic process from L-tryptophan"/>
    <property type="evidence" value="ECO:0007669"/>
    <property type="project" value="UniProtKB-UniRule"/>
</dbReference>
<keyword evidence="11" id="KW-1133">Transmembrane helix</keyword>
<reference evidence="13 14" key="1">
    <citation type="journal article" date="2020" name="ISME J.">
        <title>Uncovering the hidden diversity of litter-decomposition mechanisms in mushroom-forming fungi.</title>
        <authorList>
            <person name="Floudas D."/>
            <person name="Bentzer J."/>
            <person name="Ahren D."/>
            <person name="Johansson T."/>
            <person name="Persson P."/>
            <person name="Tunlid A."/>
        </authorList>
    </citation>
    <scope>NUCLEOTIDE SEQUENCE [LARGE SCALE GENOMIC DNA]</scope>
    <source>
        <strain evidence="13 14">CBS 101986</strain>
    </source>
</reference>
<name>A0A8H5BWZ0_9AGAR</name>
<comment type="caution">
    <text evidence="13">The sequence shown here is derived from an EMBL/GenBank/DDBJ whole genome shotgun (WGS) entry which is preliminary data.</text>
</comment>